<dbReference type="OrthoDB" id="3202607at2759"/>
<protein>
    <submittedName>
        <fullName evidence="2">Uncharacterized protein</fullName>
    </submittedName>
</protein>
<gene>
    <name evidence="2" type="ORF">HYPSUDRAFT_152241</name>
</gene>
<accession>A0A0D2N0T9</accession>
<organism evidence="2 3">
    <name type="scientific">Hypholoma sublateritium (strain FD-334 SS-4)</name>
    <dbReference type="NCBI Taxonomy" id="945553"/>
    <lineage>
        <taxon>Eukaryota</taxon>
        <taxon>Fungi</taxon>
        <taxon>Dikarya</taxon>
        <taxon>Basidiomycota</taxon>
        <taxon>Agaricomycotina</taxon>
        <taxon>Agaricomycetes</taxon>
        <taxon>Agaricomycetidae</taxon>
        <taxon>Agaricales</taxon>
        <taxon>Agaricineae</taxon>
        <taxon>Strophariaceae</taxon>
        <taxon>Hypholoma</taxon>
    </lineage>
</organism>
<dbReference type="EMBL" id="KN817893">
    <property type="protein sequence ID" value="KJA12804.1"/>
    <property type="molecule type" value="Genomic_DNA"/>
</dbReference>
<reference evidence="3" key="1">
    <citation type="submission" date="2014-04" db="EMBL/GenBank/DDBJ databases">
        <title>Evolutionary Origins and Diversification of the Mycorrhizal Mutualists.</title>
        <authorList>
            <consortium name="DOE Joint Genome Institute"/>
            <consortium name="Mycorrhizal Genomics Consortium"/>
            <person name="Kohler A."/>
            <person name="Kuo A."/>
            <person name="Nagy L.G."/>
            <person name="Floudas D."/>
            <person name="Copeland A."/>
            <person name="Barry K.W."/>
            <person name="Cichocki N."/>
            <person name="Veneault-Fourrey C."/>
            <person name="LaButti K."/>
            <person name="Lindquist E.A."/>
            <person name="Lipzen A."/>
            <person name="Lundell T."/>
            <person name="Morin E."/>
            <person name="Murat C."/>
            <person name="Riley R."/>
            <person name="Ohm R."/>
            <person name="Sun H."/>
            <person name="Tunlid A."/>
            <person name="Henrissat B."/>
            <person name="Grigoriev I.V."/>
            <person name="Hibbett D.S."/>
            <person name="Martin F."/>
        </authorList>
    </citation>
    <scope>NUCLEOTIDE SEQUENCE [LARGE SCALE GENOMIC DNA]</scope>
    <source>
        <strain evidence="3">FD-334 SS-4</strain>
    </source>
</reference>
<sequence length="418" mass="46366">MPSSSRAALPASEEPWLELSPPADADHEPLRHGKAAKRREKSHANRRRKRQEARAQKDKNTLPYPNSHKHIARAESIATSYDTNAIPSASSGFIALPDGGHRGSKVHEARELLDGESFKLVEWNGTVVRAIVDKDGRIIAVLAGCPNDSNWESVHKSGQAALQSARKRCRFPKKARNHRRGNFPALSAGISFGGGQKLPGNLHHSKTNKKELDKLLQHKSFKRIAGFGSKALRTWAPKLHGYYAENFNDLLQSNPKLERNFDNSIWAAAAFNFGPRTCSLKHRDFANLPFGWCSITALGDFDPTKGGHLVLWDLKLVIEFPPGSTILLPSAAIAHSNTAIGRRETRCSFTQFTAGGLFRWTAHGGQKDAEYFRGMSAADMDRVASQNAARCKFGLSLFSTFEEVREMQRSEQRVPPLM</sequence>
<evidence type="ECO:0000313" key="3">
    <source>
        <dbReference type="Proteomes" id="UP000054270"/>
    </source>
</evidence>
<keyword evidence="3" id="KW-1185">Reference proteome</keyword>
<proteinExistence type="predicted"/>
<dbReference type="Gene3D" id="3.60.130.30">
    <property type="match status" value="1"/>
</dbReference>
<dbReference type="Proteomes" id="UP000054270">
    <property type="component" value="Unassembled WGS sequence"/>
</dbReference>
<name>A0A0D2N0T9_HYPSF</name>
<feature type="compositionally biased region" description="Basic residues" evidence="1">
    <location>
        <begin position="32"/>
        <end position="51"/>
    </location>
</feature>
<evidence type="ECO:0000256" key="1">
    <source>
        <dbReference type="SAM" id="MobiDB-lite"/>
    </source>
</evidence>
<evidence type="ECO:0000313" key="2">
    <source>
        <dbReference type="EMBL" id="KJA12804.1"/>
    </source>
</evidence>
<dbReference type="OMA" id="RAHETRW"/>
<feature type="region of interest" description="Disordered" evidence="1">
    <location>
        <begin position="1"/>
        <end position="69"/>
    </location>
</feature>
<dbReference type="AlphaFoldDB" id="A0A0D2N0T9"/>